<dbReference type="AlphaFoldDB" id="A0A517NQ34"/>
<reference evidence="3 4" key="1">
    <citation type="submission" date="2019-02" db="EMBL/GenBank/DDBJ databases">
        <title>Deep-cultivation of Planctomycetes and their phenomic and genomic characterization uncovers novel biology.</title>
        <authorList>
            <person name="Wiegand S."/>
            <person name="Jogler M."/>
            <person name="Boedeker C."/>
            <person name="Pinto D."/>
            <person name="Vollmers J."/>
            <person name="Rivas-Marin E."/>
            <person name="Kohn T."/>
            <person name="Peeters S.H."/>
            <person name="Heuer A."/>
            <person name="Rast P."/>
            <person name="Oberbeckmann S."/>
            <person name="Bunk B."/>
            <person name="Jeske O."/>
            <person name="Meyerdierks A."/>
            <person name="Storesund J.E."/>
            <person name="Kallscheuer N."/>
            <person name="Luecker S."/>
            <person name="Lage O.M."/>
            <person name="Pohl T."/>
            <person name="Merkel B.J."/>
            <person name="Hornburger P."/>
            <person name="Mueller R.-W."/>
            <person name="Bruemmer F."/>
            <person name="Labrenz M."/>
            <person name="Spormann A.M."/>
            <person name="Op den Camp H."/>
            <person name="Overmann J."/>
            <person name="Amann R."/>
            <person name="Jetten M.S.M."/>
            <person name="Mascher T."/>
            <person name="Medema M.H."/>
            <person name="Devos D.P."/>
            <person name="Kaster A.-K."/>
            <person name="Ovreas L."/>
            <person name="Rohde M."/>
            <person name="Galperin M.Y."/>
            <person name="Jogler C."/>
        </authorList>
    </citation>
    <scope>NUCLEOTIDE SEQUENCE [LARGE SCALE GENOMIC DNA]</scope>
    <source>
        <strain evidence="3 4">K23_9</strain>
    </source>
</reference>
<dbReference type="Proteomes" id="UP000319817">
    <property type="component" value="Chromosome"/>
</dbReference>
<evidence type="ECO:0000256" key="2">
    <source>
        <dbReference type="SAM" id="Phobius"/>
    </source>
</evidence>
<keyword evidence="2" id="KW-0472">Membrane</keyword>
<dbReference type="RefSeq" id="WP_419189712.1">
    <property type="nucleotide sequence ID" value="NZ_CP036526.1"/>
</dbReference>
<accession>A0A517NQ34</accession>
<feature type="region of interest" description="Disordered" evidence="1">
    <location>
        <begin position="123"/>
        <end position="143"/>
    </location>
</feature>
<feature type="transmembrane region" description="Helical" evidence="2">
    <location>
        <begin position="64"/>
        <end position="84"/>
    </location>
</feature>
<proteinExistence type="predicted"/>
<gene>
    <name evidence="3" type="ORF">K239x_11720</name>
</gene>
<evidence type="ECO:0000256" key="1">
    <source>
        <dbReference type="SAM" id="MobiDB-lite"/>
    </source>
</evidence>
<sequence>MPPVLGLKAPHERLMFGISPVEMFALVIPSIWLGSAIAGFVWSRRDASSGVYKPDARSLRIASVSAFVVICLVLVTMNGVGIVAGGFMTYLVTALFARTGYAIGPASANRPQRSAKPMRRYTNAISETGNPYQPPVSDTDVDT</sequence>
<keyword evidence="2" id="KW-1133">Transmembrane helix</keyword>
<evidence type="ECO:0000313" key="3">
    <source>
        <dbReference type="EMBL" id="QDT09227.1"/>
    </source>
</evidence>
<keyword evidence="4" id="KW-1185">Reference proteome</keyword>
<organism evidence="3 4">
    <name type="scientific">Stieleria marina</name>
    <dbReference type="NCBI Taxonomy" id="1930275"/>
    <lineage>
        <taxon>Bacteria</taxon>
        <taxon>Pseudomonadati</taxon>
        <taxon>Planctomycetota</taxon>
        <taxon>Planctomycetia</taxon>
        <taxon>Pirellulales</taxon>
        <taxon>Pirellulaceae</taxon>
        <taxon>Stieleria</taxon>
    </lineage>
</organism>
<feature type="transmembrane region" description="Helical" evidence="2">
    <location>
        <begin position="23"/>
        <end position="43"/>
    </location>
</feature>
<dbReference type="EMBL" id="CP036526">
    <property type="protein sequence ID" value="QDT09227.1"/>
    <property type="molecule type" value="Genomic_DNA"/>
</dbReference>
<keyword evidence="2" id="KW-0812">Transmembrane</keyword>
<evidence type="ECO:0000313" key="4">
    <source>
        <dbReference type="Proteomes" id="UP000319817"/>
    </source>
</evidence>
<protein>
    <submittedName>
        <fullName evidence="3">Uncharacterized protein</fullName>
    </submittedName>
</protein>
<feature type="transmembrane region" description="Helical" evidence="2">
    <location>
        <begin position="90"/>
        <end position="108"/>
    </location>
</feature>
<name>A0A517NQ34_9BACT</name>